<keyword evidence="2" id="KW-1003">Cell membrane</keyword>
<feature type="transmembrane region" description="Helical" evidence="6">
    <location>
        <begin position="138"/>
        <end position="160"/>
    </location>
</feature>
<evidence type="ECO:0000256" key="4">
    <source>
        <dbReference type="ARBA" id="ARBA00022989"/>
    </source>
</evidence>
<evidence type="ECO:0000256" key="1">
    <source>
        <dbReference type="ARBA" id="ARBA00004651"/>
    </source>
</evidence>
<dbReference type="AlphaFoldDB" id="A0A348G0V8"/>
<name>A0A348G0V8_9HYPH</name>
<dbReference type="InterPro" id="IPR020846">
    <property type="entry name" value="MFS_dom"/>
</dbReference>
<evidence type="ECO:0000313" key="8">
    <source>
        <dbReference type="EMBL" id="BBF93191.1"/>
    </source>
</evidence>
<feature type="transmembrane region" description="Helical" evidence="6">
    <location>
        <begin position="105"/>
        <end position="126"/>
    </location>
</feature>
<reference evidence="8 9" key="1">
    <citation type="submission" date="2018-08" db="EMBL/GenBank/DDBJ databases">
        <title>Complete genome sequencing of Blastochloris tepida GI.</title>
        <authorList>
            <person name="Tsukatani Y."/>
            <person name="Mori H."/>
        </authorList>
    </citation>
    <scope>NUCLEOTIDE SEQUENCE [LARGE SCALE GENOMIC DNA]</scope>
    <source>
        <strain evidence="8 9">GI</strain>
    </source>
</reference>
<feature type="transmembrane region" description="Helical" evidence="6">
    <location>
        <begin position="218"/>
        <end position="243"/>
    </location>
</feature>
<dbReference type="PANTHER" id="PTHR43124:SF3">
    <property type="entry name" value="CHLORAMPHENICOL EFFLUX PUMP RV0191"/>
    <property type="match status" value="1"/>
</dbReference>
<dbReference type="PANTHER" id="PTHR43124">
    <property type="entry name" value="PURINE EFFLUX PUMP PBUE"/>
    <property type="match status" value="1"/>
</dbReference>
<dbReference type="Proteomes" id="UP000266934">
    <property type="component" value="Chromosome"/>
</dbReference>
<keyword evidence="5 6" id="KW-0472">Membrane</keyword>
<dbReference type="RefSeq" id="WP_126399662.1">
    <property type="nucleotide sequence ID" value="NZ_AP018907.1"/>
</dbReference>
<feature type="transmembrane region" description="Helical" evidence="6">
    <location>
        <begin position="166"/>
        <end position="188"/>
    </location>
</feature>
<dbReference type="InterPro" id="IPR011701">
    <property type="entry name" value="MFS"/>
</dbReference>
<evidence type="ECO:0000256" key="5">
    <source>
        <dbReference type="ARBA" id="ARBA00023136"/>
    </source>
</evidence>
<dbReference type="KEGG" id="blag:BLTE_18760"/>
<feature type="transmembrane region" description="Helical" evidence="6">
    <location>
        <begin position="255"/>
        <end position="275"/>
    </location>
</feature>
<dbReference type="PROSITE" id="PS50850">
    <property type="entry name" value="MFS"/>
    <property type="match status" value="1"/>
</dbReference>
<feature type="transmembrane region" description="Helical" evidence="6">
    <location>
        <begin position="80"/>
        <end position="99"/>
    </location>
</feature>
<proteinExistence type="predicted"/>
<feature type="transmembrane region" description="Helical" evidence="6">
    <location>
        <begin position="337"/>
        <end position="359"/>
    </location>
</feature>
<dbReference type="Gene3D" id="1.20.1250.20">
    <property type="entry name" value="MFS general substrate transporter like domains"/>
    <property type="match status" value="1"/>
</dbReference>
<keyword evidence="3 6" id="KW-0812">Transmembrane</keyword>
<evidence type="ECO:0000313" key="9">
    <source>
        <dbReference type="Proteomes" id="UP000266934"/>
    </source>
</evidence>
<protein>
    <submittedName>
        <fullName evidence="8">MFS transporter</fullName>
    </submittedName>
</protein>
<accession>A0A348G0V8</accession>
<dbReference type="SUPFAM" id="SSF103473">
    <property type="entry name" value="MFS general substrate transporter"/>
    <property type="match status" value="1"/>
</dbReference>
<feature type="domain" description="Major facilitator superfamily (MFS) profile" evidence="7">
    <location>
        <begin position="14"/>
        <end position="393"/>
    </location>
</feature>
<feature type="transmembrane region" description="Helical" evidence="6">
    <location>
        <begin position="46"/>
        <end position="68"/>
    </location>
</feature>
<dbReference type="InterPro" id="IPR036259">
    <property type="entry name" value="MFS_trans_sf"/>
</dbReference>
<organism evidence="8 9">
    <name type="scientific">Blastochloris tepida</name>
    <dbReference type="NCBI Taxonomy" id="2233851"/>
    <lineage>
        <taxon>Bacteria</taxon>
        <taxon>Pseudomonadati</taxon>
        <taxon>Pseudomonadota</taxon>
        <taxon>Alphaproteobacteria</taxon>
        <taxon>Hyphomicrobiales</taxon>
        <taxon>Blastochloridaceae</taxon>
        <taxon>Blastochloris</taxon>
    </lineage>
</organism>
<feature type="transmembrane region" description="Helical" evidence="6">
    <location>
        <begin position="365"/>
        <end position="386"/>
    </location>
</feature>
<gene>
    <name evidence="8" type="ORF">BLTE_18760</name>
</gene>
<feature type="transmembrane region" description="Helical" evidence="6">
    <location>
        <begin position="306"/>
        <end position="325"/>
    </location>
</feature>
<comment type="subcellular location">
    <subcellularLocation>
        <location evidence="1">Cell membrane</location>
        <topology evidence="1">Multi-pass membrane protein</topology>
    </subcellularLocation>
</comment>
<dbReference type="InterPro" id="IPR050189">
    <property type="entry name" value="MFS_Efflux_Transporters"/>
</dbReference>
<evidence type="ECO:0000256" key="3">
    <source>
        <dbReference type="ARBA" id="ARBA00022692"/>
    </source>
</evidence>
<keyword evidence="4 6" id="KW-1133">Transmembrane helix</keyword>
<dbReference type="GO" id="GO:0022857">
    <property type="term" value="F:transmembrane transporter activity"/>
    <property type="evidence" value="ECO:0007669"/>
    <property type="project" value="InterPro"/>
</dbReference>
<dbReference type="GO" id="GO:0005886">
    <property type="term" value="C:plasma membrane"/>
    <property type="evidence" value="ECO:0007669"/>
    <property type="project" value="UniProtKB-SubCell"/>
</dbReference>
<evidence type="ECO:0000256" key="2">
    <source>
        <dbReference type="ARBA" id="ARBA00022475"/>
    </source>
</evidence>
<evidence type="ECO:0000256" key="6">
    <source>
        <dbReference type="SAM" id="Phobius"/>
    </source>
</evidence>
<feature type="transmembrane region" description="Helical" evidence="6">
    <location>
        <begin position="282"/>
        <end position="300"/>
    </location>
</feature>
<sequence length="393" mass="40446">MPPSPAPSAFPTRLIVILGLAGFASAFTMRATDPVVPILADVFGQTVATVALLSTAYGITYALGQPILGPIGDALGKARMISIATAALAVALGLSVFAPDFESLLGLRLLTGLVAGGIIPLSMAAIGDRVEMASRPIALGRFISAVILGQMVGGASAGMVAEQFGWRAVFGSACVVAAVAAVLVSLMLRPRQGVTRERPNLATILANYRLVLSNPRALTLFACVALEGASMFGGFPFIADFLISHGGGGPTEAGLLIGGFGVGGIVFSVIVGLLIRRLRPTTMIRIGGIGMALMLLVLVLPKPWFVDIATMVVCGCLFYFMHNMFQTQATELAPTARGLAVSLFAAAFFVGNALGPVLFGLTRTAFGYPAAFLTSGIGLLVLAAVAPKVVPKK</sequence>
<dbReference type="Pfam" id="PF07690">
    <property type="entry name" value="MFS_1"/>
    <property type="match status" value="1"/>
</dbReference>
<dbReference type="OrthoDB" id="7930524at2"/>
<dbReference type="EMBL" id="AP018907">
    <property type="protein sequence ID" value="BBF93191.1"/>
    <property type="molecule type" value="Genomic_DNA"/>
</dbReference>
<keyword evidence="9" id="KW-1185">Reference proteome</keyword>
<dbReference type="CDD" id="cd17324">
    <property type="entry name" value="MFS_NepI_like"/>
    <property type="match status" value="1"/>
</dbReference>
<evidence type="ECO:0000259" key="7">
    <source>
        <dbReference type="PROSITE" id="PS50850"/>
    </source>
</evidence>